<evidence type="ECO:0000313" key="2">
    <source>
        <dbReference type="Proteomes" id="UP000434580"/>
    </source>
</evidence>
<dbReference type="AlphaFoldDB" id="A0A5S9NSB0"/>
<evidence type="ECO:0000313" key="1">
    <source>
        <dbReference type="EMBL" id="CAA0093499.1"/>
    </source>
</evidence>
<reference evidence="1 2" key="1">
    <citation type="submission" date="2019-11" db="EMBL/GenBank/DDBJ databases">
        <authorList>
            <person name="Holert J."/>
        </authorList>
    </citation>
    <scope>NUCLEOTIDE SEQUENCE [LARGE SCALE GENOMIC DNA]</scope>
    <source>
        <strain evidence="1">BC5_2</strain>
    </source>
</reference>
<name>A0A5S9NSB0_9GAMM</name>
<protein>
    <submittedName>
        <fullName evidence="1">Uncharacterized protein</fullName>
    </submittedName>
</protein>
<sequence length="110" mass="12095">MSAPSSYSNITPMTTMVQNYVSEGMPLAEAEAITQERFKTSASPSIDYMETMTTADINSNQFREAMYLQRVANITSAMMGTNAKIINDMDSEDEITPKASLSVNIIQHDG</sequence>
<dbReference type="Proteomes" id="UP000434580">
    <property type="component" value="Unassembled WGS sequence"/>
</dbReference>
<accession>A0A5S9NSB0</accession>
<proteinExistence type="predicted"/>
<dbReference type="EMBL" id="CACSII010000003">
    <property type="protein sequence ID" value="CAA0093499.1"/>
    <property type="molecule type" value="Genomic_DNA"/>
</dbReference>
<gene>
    <name evidence="1" type="ORF">DPBNPPHM_03089</name>
</gene>
<organism evidence="1 2">
    <name type="scientific">BD1-7 clade bacterium</name>
    <dbReference type="NCBI Taxonomy" id="2029982"/>
    <lineage>
        <taxon>Bacteria</taxon>
        <taxon>Pseudomonadati</taxon>
        <taxon>Pseudomonadota</taxon>
        <taxon>Gammaproteobacteria</taxon>
        <taxon>Cellvibrionales</taxon>
        <taxon>Spongiibacteraceae</taxon>
        <taxon>BD1-7 clade</taxon>
    </lineage>
</organism>